<keyword evidence="8" id="KW-1185">Reference proteome</keyword>
<dbReference type="SUPFAM" id="SSF58104">
    <property type="entry name" value="Methyl-accepting chemotaxis protein (MCP) signaling domain"/>
    <property type="match status" value="1"/>
</dbReference>
<dbReference type="InterPro" id="IPR004089">
    <property type="entry name" value="MCPsignal_dom"/>
</dbReference>
<keyword evidence="5" id="KW-0812">Transmembrane</keyword>
<reference evidence="8" key="1">
    <citation type="submission" date="2016-10" db="EMBL/GenBank/DDBJ databases">
        <authorList>
            <person name="Varghese N."/>
            <person name="Submissions S."/>
        </authorList>
    </citation>
    <scope>NUCLEOTIDE SEQUENCE [LARGE SCALE GENOMIC DNA]</scope>
    <source>
        <strain evidence="8">XBD1002</strain>
    </source>
</reference>
<dbReference type="Gene3D" id="1.10.287.950">
    <property type="entry name" value="Methyl-accepting chemotaxis protein"/>
    <property type="match status" value="1"/>
</dbReference>
<dbReference type="GO" id="GO:0007165">
    <property type="term" value="P:signal transduction"/>
    <property type="evidence" value="ECO:0007669"/>
    <property type="project" value="UniProtKB-KW"/>
</dbReference>
<dbReference type="InterPro" id="IPR004090">
    <property type="entry name" value="Chemotax_Me-accpt_rcpt"/>
</dbReference>
<comment type="similarity">
    <text evidence="2">Belongs to the methyl-accepting chemotaxis (MCP) protein family.</text>
</comment>
<evidence type="ECO:0000256" key="4">
    <source>
        <dbReference type="SAM" id="Coils"/>
    </source>
</evidence>
<dbReference type="Pfam" id="PF00015">
    <property type="entry name" value="MCPsignal"/>
    <property type="match status" value="1"/>
</dbReference>
<sequence>MSIYAIFMIFFGLSTVIGVPLLSSFQVTQIKGSTYADWVSGLAATLLPAFGVFLIVALIARRVMKPLIESIKIAEKRELTREQRYEASKCLKRLKVVTVTSLMAGYPIGNGTTIIIKTMSGKVNYNLTDIGIIMVLIFLYAFIAIDYCITCFEAVATNELSKLRIHTTDGIKTGSFSKTMSRILLTIIITCAWHVFCSGYSAIRHGWPMPLFLKKASIGFLYGFLFTVPLYLMVFRSLGVRFTETINQIAILREKGDLVSRLNISTFDDFGVVMTEMNKLMDFLKFSMSTLKLENTKVDVDASDLLSVTENSFSGITQIVSTFENMSKQNDQQEQLLEQAKTNIEKLNEKAATVNEIMGNQATAEKQNAQAVEEMVSNLSEITDLIEKAQVLSQELTAESSTGRTEVGKSKVVINEISEKSKKMSDVIKVIDTIANQTNLLAMNAAIEASHAGEAGKGFAVVAGEIRKLSEDTQKSARDINTIISEIIAVIETGEKSMTDTQNAFGKISEKINVQSEAVGEISKSIVLQSDKANNVLANTSEITTKISEVNELIKAQTQYTQEINNGIEDIVNLAAVVNSAMTESNIVVKDFQKSFMTVKEKAEENKESVQRITNELDKFVI</sequence>
<dbReference type="PRINTS" id="PR00260">
    <property type="entry name" value="CHEMTRNSDUCR"/>
</dbReference>
<organism evidence="7 8">
    <name type="scientific">Treponema bryantii</name>
    <dbReference type="NCBI Taxonomy" id="163"/>
    <lineage>
        <taxon>Bacteria</taxon>
        <taxon>Pseudomonadati</taxon>
        <taxon>Spirochaetota</taxon>
        <taxon>Spirochaetia</taxon>
        <taxon>Spirochaetales</taxon>
        <taxon>Treponemataceae</taxon>
        <taxon>Treponema</taxon>
    </lineage>
</organism>
<dbReference type="RefSeq" id="WP_074929601.1">
    <property type="nucleotide sequence ID" value="NZ_FORI01000001.1"/>
</dbReference>
<feature type="coiled-coil region" evidence="4">
    <location>
        <begin position="323"/>
        <end position="399"/>
    </location>
</feature>
<dbReference type="EMBL" id="FORI01000001">
    <property type="protein sequence ID" value="SFI38471.1"/>
    <property type="molecule type" value="Genomic_DNA"/>
</dbReference>
<dbReference type="GO" id="GO:0004888">
    <property type="term" value="F:transmembrane signaling receptor activity"/>
    <property type="evidence" value="ECO:0007669"/>
    <property type="project" value="InterPro"/>
</dbReference>
<keyword evidence="5" id="KW-0472">Membrane</keyword>
<keyword evidence="5" id="KW-1133">Transmembrane helix</keyword>
<accession>A0A1I3HS40</accession>
<gene>
    <name evidence="7" type="ORF">SAMN04487775_10135</name>
</gene>
<evidence type="ECO:0000256" key="5">
    <source>
        <dbReference type="SAM" id="Phobius"/>
    </source>
</evidence>
<evidence type="ECO:0000313" key="7">
    <source>
        <dbReference type="EMBL" id="SFI38471.1"/>
    </source>
</evidence>
<dbReference type="CDD" id="cd11386">
    <property type="entry name" value="MCP_signal"/>
    <property type="match status" value="1"/>
</dbReference>
<feature type="transmembrane region" description="Helical" evidence="5">
    <location>
        <begin position="38"/>
        <end position="60"/>
    </location>
</feature>
<feature type="transmembrane region" description="Helical" evidence="5">
    <location>
        <begin position="130"/>
        <end position="156"/>
    </location>
</feature>
<evidence type="ECO:0000313" key="8">
    <source>
        <dbReference type="Proteomes" id="UP000182737"/>
    </source>
</evidence>
<dbReference type="GO" id="GO:0016020">
    <property type="term" value="C:membrane"/>
    <property type="evidence" value="ECO:0007669"/>
    <property type="project" value="InterPro"/>
</dbReference>
<proteinExistence type="inferred from homology"/>
<dbReference type="Proteomes" id="UP000182737">
    <property type="component" value="Unassembled WGS sequence"/>
</dbReference>
<dbReference type="SMART" id="SM00283">
    <property type="entry name" value="MA"/>
    <property type="match status" value="1"/>
</dbReference>
<dbReference type="AlphaFoldDB" id="A0A1I3HS40"/>
<dbReference type="GO" id="GO:0006935">
    <property type="term" value="P:chemotaxis"/>
    <property type="evidence" value="ECO:0007669"/>
    <property type="project" value="InterPro"/>
</dbReference>
<dbReference type="PANTHER" id="PTHR32089:SF112">
    <property type="entry name" value="LYSOZYME-LIKE PROTEIN-RELATED"/>
    <property type="match status" value="1"/>
</dbReference>
<keyword evidence="1 3" id="KW-0807">Transducer</keyword>
<feature type="transmembrane region" description="Helical" evidence="5">
    <location>
        <begin position="94"/>
        <end position="118"/>
    </location>
</feature>
<dbReference type="PANTHER" id="PTHR32089">
    <property type="entry name" value="METHYL-ACCEPTING CHEMOTAXIS PROTEIN MCPB"/>
    <property type="match status" value="1"/>
</dbReference>
<keyword evidence="4" id="KW-0175">Coiled coil</keyword>
<name>A0A1I3HS40_9SPIR</name>
<evidence type="ECO:0000256" key="1">
    <source>
        <dbReference type="ARBA" id="ARBA00023224"/>
    </source>
</evidence>
<dbReference type="PROSITE" id="PS50111">
    <property type="entry name" value="CHEMOTAXIS_TRANSDUC_2"/>
    <property type="match status" value="1"/>
</dbReference>
<evidence type="ECO:0000256" key="3">
    <source>
        <dbReference type="PROSITE-ProRule" id="PRU00284"/>
    </source>
</evidence>
<evidence type="ECO:0000259" key="6">
    <source>
        <dbReference type="PROSITE" id="PS50111"/>
    </source>
</evidence>
<feature type="transmembrane region" description="Helical" evidence="5">
    <location>
        <begin position="7"/>
        <end position="26"/>
    </location>
</feature>
<feature type="domain" description="Methyl-accepting transducer" evidence="6">
    <location>
        <begin position="336"/>
        <end position="572"/>
    </location>
</feature>
<feature type="transmembrane region" description="Helical" evidence="5">
    <location>
        <begin position="183"/>
        <end position="203"/>
    </location>
</feature>
<evidence type="ECO:0000256" key="2">
    <source>
        <dbReference type="ARBA" id="ARBA00029447"/>
    </source>
</evidence>
<feature type="transmembrane region" description="Helical" evidence="5">
    <location>
        <begin position="215"/>
        <end position="234"/>
    </location>
</feature>
<protein>
    <submittedName>
        <fullName evidence="7">Methyl-accepting chemotaxis protein</fullName>
    </submittedName>
</protein>